<accession>A0AAN6LQP2</accession>
<dbReference type="EMBL" id="WVTA01000014">
    <property type="protein sequence ID" value="KAK3202502.1"/>
    <property type="molecule type" value="Genomic_DNA"/>
</dbReference>
<protein>
    <submittedName>
        <fullName evidence="3">Uncharacterized protein</fullName>
    </submittedName>
</protein>
<evidence type="ECO:0000256" key="1">
    <source>
        <dbReference type="SAM" id="MobiDB-lite"/>
    </source>
</evidence>
<feature type="transmembrane region" description="Helical" evidence="2">
    <location>
        <begin position="137"/>
        <end position="162"/>
    </location>
</feature>
<keyword evidence="2" id="KW-0472">Membrane</keyword>
<feature type="compositionally biased region" description="Polar residues" evidence="1">
    <location>
        <begin position="305"/>
        <end position="315"/>
    </location>
</feature>
<dbReference type="AlphaFoldDB" id="A0AAN6LQP2"/>
<evidence type="ECO:0000313" key="4">
    <source>
        <dbReference type="Proteomes" id="UP001280581"/>
    </source>
</evidence>
<dbReference type="Proteomes" id="UP001280581">
    <property type="component" value="Unassembled WGS sequence"/>
</dbReference>
<feature type="transmembrane region" description="Helical" evidence="2">
    <location>
        <begin position="12"/>
        <end position="32"/>
    </location>
</feature>
<feature type="compositionally biased region" description="Basic and acidic residues" evidence="1">
    <location>
        <begin position="267"/>
        <end position="278"/>
    </location>
</feature>
<keyword evidence="2" id="KW-1133">Transmembrane helix</keyword>
<feature type="transmembrane region" description="Helical" evidence="2">
    <location>
        <begin position="83"/>
        <end position="106"/>
    </location>
</feature>
<name>A0AAN6LQP2_9PLEO</name>
<comment type="caution">
    <text evidence="3">The sequence shown here is derived from an EMBL/GenBank/DDBJ whole genome shotgun (WGS) entry which is preliminary data.</text>
</comment>
<evidence type="ECO:0000313" key="3">
    <source>
        <dbReference type="EMBL" id="KAK3202502.1"/>
    </source>
</evidence>
<keyword evidence="2" id="KW-0812">Transmembrane</keyword>
<organism evidence="3 4">
    <name type="scientific">Pseudopithomyces chartarum</name>
    <dbReference type="NCBI Taxonomy" id="1892770"/>
    <lineage>
        <taxon>Eukaryota</taxon>
        <taxon>Fungi</taxon>
        <taxon>Dikarya</taxon>
        <taxon>Ascomycota</taxon>
        <taxon>Pezizomycotina</taxon>
        <taxon>Dothideomycetes</taxon>
        <taxon>Pleosporomycetidae</taxon>
        <taxon>Pleosporales</taxon>
        <taxon>Massarineae</taxon>
        <taxon>Didymosphaeriaceae</taxon>
        <taxon>Pseudopithomyces</taxon>
    </lineage>
</organism>
<keyword evidence="4" id="KW-1185">Reference proteome</keyword>
<evidence type="ECO:0000256" key="2">
    <source>
        <dbReference type="SAM" id="Phobius"/>
    </source>
</evidence>
<feature type="transmembrane region" description="Helical" evidence="2">
    <location>
        <begin position="220"/>
        <end position="243"/>
    </location>
</feature>
<feature type="region of interest" description="Disordered" evidence="1">
    <location>
        <begin position="250"/>
        <end position="316"/>
    </location>
</feature>
<gene>
    <name evidence="3" type="ORF">GRF29_161g1475851</name>
</gene>
<proteinExistence type="predicted"/>
<feature type="transmembrane region" description="Helical" evidence="2">
    <location>
        <begin position="53"/>
        <end position="77"/>
    </location>
</feature>
<reference evidence="3 4" key="1">
    <citation type="submission" date="2021-02" db="EMBL/GenBank/DDBJ databases">
        <title>Genome assembly of Pseudopithomyces chartarum.</title>
        <authorList>
            <person name="Jauregui R."/>
            <person name="Singh J."/>
            <person name="Voisey C."/>
        </authorList>
    </citation>
    <scope>NUCLEOTIDE SEQUENCE [LARGE SCALE GENOMIC DNA]</scope>
    <source>
        <strain evidence="3 4">AGR01</strain>
    </source>
</reference>
<sequence length="454" mass="48983">MWLQQFENLPSMAYVIFALLSLVVLLQVALGHCARSSIRRAYDRIPVVGNGTFVLDVGHVLPYFLSVLSMCLVGTLLSGVGDAALAQGAAHIVFTGANLIATLIICQTRMEYVHKVKTVQLLLLVDLIVLTEMEPQWAFAGSASVIFLLGACIVLAIAMLVAMHDSGSHELLIKILTIHSSGDNSGNSIEENADACTDLAFLVSLLHVEFYVEYGGFAGVYTSAMMIGCAIFSALVGYVIYCLQRRDNARDNRRDNGNTGTQMDPLRSAEERRGHLAEDDFPLADVSSEARTISADDRASGEGRQGTSGLLNPSSEAADDIQVRLSHHEDDEDVLDEQNTVVEVPSIQGNVEVTGPVREQQEEVKKALTPALTNPEQEDEGSENSAYSHSILQSEGSCGSIVAPEKVLVPDSRDLLEMNLTAEDSRAQSYPGSIADTEGSLCSITRPENVHMAT</sequence>